<evidence type="ECO:0000313" key="2">
    <source>
        <dbReference type="EMBL" id="GGQ89533.1"/>
    </source>
</evidence>
<dbReference type="InterPro" id="IPR018247">
    <property type="entry name" value="EF_Hand_1_Ca_BS"/>
</dbReference>
<evidence type="ECO:0000256" key="1">
    <source>
        <dbReference type="SAM" id="MobiDB-lite"/>
    </source>
</evidence>
<proteinExistence type="predicted"/>
<comment type="caution">
    <text evidence="2">The sequence shown here is derived from an EMBL/GenBank/DDBJ whole genome shotgun (WGS) entry which is preliminary data.</text>
</comment>
<protein>
    <recommendedName>
        <fullName evidence="4">EF-hand domain-containing protein</fullName>
    </recommendedName>
</protein>
<feature type="compositionally biased region" description="Acidic residues" evidence="1">
    <location>
        <begin position="26"/>
        <end position="40"/>
    </location>
</feature>
<evidence type="ECO:0000313" key="3">
    <source>
        <dbReference type="Proteomes" id="UP000620156"/>
    </source>
</evidence>
<dbReference type="AlphaFoldDB" id="A0A918BSD8"/>
<evidence type="ECO:0008006" key="4">
    <source>
        <dbReference type="Google" id="ProtNLM"/>
    </source>
</evidence>
<keyword evidence="3" id="KW-1185">Reference proteome</keyword>
<feature type="region of interest" description="Disordered" evidence="1">
    <location>
        <begin position="1"/>
        <end position="40"/>
    </location>
</feature>
<organism evidence="2 3">
    <name type="scientific">Streptomyces ruber</name>
    <dbReference type="NCBI Taxonomy" id="83378"/>
    <lineage>
        <taxon>Bacteria</taxon>
        <taxon>Bacillati</taxon>
        <taxon>Actinomycetota</taxon>
        <taxon>Actinomycetes</taxon>
        <taxon>Kitasatosporales</taxon>
        <taxon>Streptomycetaceae</taxon>
        <taxon>Streptomyces</taxon>
    </lineage>
</organism>
<gene>
    <name evidence="2" type="ORF">GCM10010145_68830</name>
</gene>
<dbReference type="EMBL" id="BMQK01000032">
    <property type="protein sequence ID" value="GGQ89533.1"/>
    <property type="molecule type" value="Genomic_DNA"/>
</dbReference>
<dbReference type="PROSITE" id="PS00018">
    <property type="entry name" value="EF_HAND_1"/>
    <property type="match status" value="1"/>
</dbReference>
<feature type="compositionally biased region" description="Basic and acidic residues" evidence="1">
    <location>
        <begin position="1"/>
        <end position="11"/>
    </location>
</feature>
<name>A0A918BSD8_9ACTN</name>
<sequence>MGREDADKDGALTEEELENIGQMPIEDPDDDQDGDEGEDE</sequence>
<reference evidence="2" key="2">
    <citation type="submission" date="2020-09" db="EMBL/GenBank/DDBJ databases">
        <authorList>
            <person name="Sun Q."/>
            <person name="Ohkuma M."/>
        </authorList>
    </citation>
    <scope>NUCLEOTIDE SEQUENCE</scope>
    <source>
        <strain evidence="2">JCM 3131</strain>
    </source>
</reference>
<dbReference type="Proteomes" id="UP000620156">
    <property type="component" value="Unassembled WGS sequence"/>
</dbReference>
<reference evidence="2" key="1">
    <citation type="journal article" date="2014" name="Int. J. Syst. Evol. Microbiol.">
        <title>Complete genome sequence of Corynebacterium casei LMG S-19264T (=DSM 44701T), isolated from a smear-ripened cheese.</title>
        <authorList>
            <consortium name="US DOE Joint Genome Institute (JGI-PGF)"/>
            <person name="Walter F."/>
            <person name="Albersmeier A."/>
            <person name="Kalinowski J."/>
            <person name="Ruckert C."/>
        </authorList>
    </citation>
    <scope>NUCLEOTIDE SEQUENCE</scope>
    <source>
        <strain evidence="2">JCM 3131</strain>
    </source>
</reference>
<accession>A0A918BSD8</accession>